<dbReference type="PANTHER" id="PTHR43135">
    <property type="entry name" value="ALPHA-D-RIBOSE 1-METHYLPHOSPHONATE 5-TRIPHOSPHATE DIPHOSPHATASE"/>
    <property type="match status" value="1"/>
</dbReference>
<dbReference type="GO" id="GO:0016810">
    <property type="term" value="F:hydrolase activity, acting on carbon-nitrogen (but not peptide) bonds"/>
    <property type="evidence" value="ECO:0007669"/>
    <property type="project" value="InterPro"/>
</dbReference>
<dbReference type="HOGENOM" id="CLU_023620_2_2_9"/>
<dbReference type="PANTHER" id="PTHR43135:SF3">
    <property type="entry name" value="ALPHA-D-RIBOSE 1-METHYLPHOSPHONATE 5-TRIPHOSPHATE DIPHOSPHATASE"/>
    <property type="match status" value="1"/>
</dbReference>
<dbReference type="InterPro" id="IPR051781">
    <property type="entry name" value="Metallo-dep_Hydrolase"/>
</dbReference>
<dbReference type="SUPFAM" id="SSF51556">
    <property type="entry name" value="Metallo-dependent hydrolases"/>
    <property type="match status" value="1"/>
</dbReference>
<dbReference type="EMBL" id="JXJQ01000011">
    <property type="protein sequence ID" value="KJY60473.1"/>
    <property type="molecule type" value="Genomic_DNA"/>
</dbReference>
<dbReference type="CDD" id="cd01299">
    <property type="entry name" value="Met_dep_hydrolase_A"/>
    <property type="match status" value="1"/>
</dbReference>
<dbReference type="Gene3D" id="3.20.20.140">
    <property type="entry name" value="Metal-dependent hydrolases"/>
    <property type="match status" value="1"/>
</dbReference>
<dbReference type="PATRIC" id="fig|1218492.5.peg.1657"/>
<dbReference type="RefSeq" id="WP_046317836.1">
    <property type="nucleotide sequence ID" value="NZ_JBHSZT010000003.1"/>
</dbReference>
<keyword evidence="2" id="KW-0378">Hydrolase</keyword>
<sequence length="396" mass="42557">MTVFTNCNLWDGTNNSMQAHSWLEVENGRVQQVGQNTPPASDQTVDLKGQYVIPGLINAHTHIMMDPVTNEMEQLSETVVTARALRNLDTLLHAGVTTIRECGCAFNTDLKLKALAQKQPLVAPHILGSGQPLSMTGGHGDFPEQAGGNFSYLVDSPDEVRKAARLVLKAGADNIKVMATGGVMSPGDNIEDTASTVAEMRVAVEEAHHKSKTVAAHAQGHQGIQNALDAGVDSIEHGIYVDEQQAAFMAEHQIYLVPTLNACASISKYGRDQLPDYMIRKNDQVKNDFVKNIKMAFEHGVSVAVGTDAGTPFNSFATGTFEELEIFVNEVEMTPLQALQAAGTVAAHVLHIADDYGTLEVGKVADFLVLQADPLQDITAVAQTDKAVYQAGVLVK</sequence>
<evidence type="ECO:0000259" key="1">
    <source>
        <dbReference type="Pfam" id="PF01979"/>
    </source>
</evidence>
<organism evidence="2 3">
    <name type="scientific">Bombilactobacillus mellifer</name>
    <dbReference type="NCBI Taxonomy" id="1218492"/>
    <lineage>
        <taxon>Bacteria</taxon>
        <taxon>Bacillati</taxon>
        <taxon>Bacillota</taxon>
        <taxon>Bacilli</taxon>
        <taxon>Lactobacillales</taxon>
        <taxon>Lactobacillaceae</taxon>
        <taxon>Bombilactobacillus</taxon>
    </lineage>
</organism>
<dbReference type="InterPro" id="IPR057744">
    <property type="entry name" value="OTAase-like"/>
</dbReference>
<accession>A0A0F4LQ74</accession>
<evidence type="ECO:0000313" key="3">
    <source>
        <dbReference type="Proteomes" id="UP000033558"/>
    </source>
</evidence>
<proteinExistence type="predicted"/>
<dbReference type="AlphaFoldDB" id="A0A0F4LQ74"/>
<dbReference type="SUPFAM" id="SSF51338">
    <property type="entry name" value="Composite domain of metallo-dependent hydrolases"/>
    <property type="match status" value="1"/>
</dbReference>
<dbReference type="InterPro" id="IPR011059">
    <property type="entry name" value="Metal-dep_hydrolase_composite"/>
</dbReference>
<dbReference type="Pfam" id="PF01979">
    <property type="entry name" value="Amidohydro_1"/>
    <property type="match status" value="1"/>
</dbReference>
<protein>
    <submittedName>
        <fullName evidence="2">Imidazolonepropionase related amidohydrolase</fullName>
    </submittedName>
</protein>
<dbReference type="Proteomes" id="UP000033558">
    <property type="component" value="Unassembled WGS sequence"/>
</dbReference>
<dbReference type="InterPro" id="IPR006680">
    <property type="entry name" value="Amidohydro-rel"/>
</dbReference>
<evidence type="ECO:0000313" key="2">
    <source>
        <dbReference type="EMBL" id="KJY60473.1"/>
    </source>
</evidence>
<reference evidence="2 3" key="1">
    <citation type="submission" date="2015-01" db="EMBL/GenBank/DDBJ databases">
        <title>Comparative genomics of the lactic acid bacteria isolated from the honey bee gut.</title>
        <authorList>
            <person name="Ellegaard K.M."/>
            <person name="Tamarit D."/>
            <person name="Javelind E."/>
            <person name="Olofsson T."/>
            <person name="Andersson S.G."/>
            <person name="Vasquez A."/>
        </authorList>
    </citation>
    <scope>NUCLEOTIDE SEQUENCE [LARGE SCALE GENOMIC DNA]</scope>
    <source>
        <strain evidence="2 3">Bin4</strain>
    </source>
</reference>
<gene>
    <name evidence="2" type="ORF">JG30_16000</name>
</gene>
<dbReference type="Gene3D" id="2.30.40.10">
    <property type="entry name" value="Urease, subunit C, domain 1"/>
    <property type="match status" value="1"/>
</dbReference>
<dbReference type="OrthoDB" id="9797498at2"/>
<name>A0A0F4LQ74_9LACO</name>
<keyword evidence="3" id="KW-1185">Reference proteome</keyword>
<dbReference type="STRING" id="1218492.JG30_16000"/>
<dbReference type="InterPro" id="IPR032466">
    <property type="entry name" value="Metal_Hydrolase"/>
</dbReference>
<feature type="domain" description="Amidohydrolase-related" evidence="1">
    <location>
        <begin position="51"/>
        <end position="384"/>
    </location>
</feature>
<comment type="caution">
    <text evidence="2">The sequence shown here is derived from an EMBL/GenBank/DDBJ whole genome shotgun (WGS) entry which is preliminary data.</text>
</comment>